<dbReference type="EMBL" id="ML208857">
    <property type="protein sequence ID" value="TFK59962.1"/>
    <property type="molecule type" value="Genomic_DNA"/>
</dbReference>
<protein>
    <submittedName>
        <fullName evidence="1">Uncharacterized protein</fullName>
    </submittedName>
</protein>
<reference evidence="1 2" key="1">
    <citation type="journal article" date="2019" name="Nat. Ecol. Evol.">
        <title>Megaphylogeny resolves global patterns of mushroom evolution.</title>
        <authorList>
            <person name="Varga T."/>
            <person name="Krizsan K."/>
            <person name="Foldi C."/>
            <person name="Dima B."/>
            <person name="Sanchez-Garcia M."/>
            <person name="Sanchez-Ramirez S."/>
            <person name="Szollosi G.J."/>
            <person name="Szarkandi J.G."/>
            <person name="Papp V."/>
            <person name="Albert L."/>
            <person name="Andreopoulos W."/>
            <person name="Angelini C."/>
            <person name="Antonin V."/>
            <person name="Barry K.W."/>
            <person name="Bougher N.L."/>
            <person name="Buchanan P."/>
            <person name="Buyck B."/>
            <person name="Bense V."/>
            <person name="Catcheside P."/>
            <person name="Chovatia M."/>
            <person name="Cooper J."/>
            <person name="Damon W."/>
            <person name="Desjardin D."/>
            <person name="Finy P."/>
            <person name="Geml J."/>
            <person name="Haridas S."/>
            <person name="Hughes K."/>
            <person name="Justo A."/>
            <person name="Karasinski D."/>
            <person name="Kautmanova I."/>
            <person name="Kiss B."/>
            <person name="Kocsube S."/>
            <person name="Kotiranta H."/>
            <person name="LaButti K.M."/>
            <person name="Lechner B.E."/>
            <person name="Liimatainen K."/>
            <person name="Lipzen A."/>
            <person name="Lukacs Z."/>
            <person name="Mihaltcheva S."/>
            <person name="Morgado L.N."/>
            <person name="Niskanen T."/>
            <person name="Noordeloos M.E."/>
            <person name="Ohm R.A."/>
            <person name="Ortiz-Santana B."/>
            <person name="Ovrebo C."/>
            <person name="Racz N."/>
            <person name="Riley R."/>
            <person name="Savchenko A."/>
            <person name="Shiryaev A."/>
            <person name="Soop K."/>
            <person name="Spirin V."/>
            <person name="Szebenyi C."/>
            <person name="Tomsovsky M."/>
            <person name="Tulloss R.E."/>
            <person name="Uehling J."/>
            <person name="Grigoriev I.V."/>
            <person name="Vagvolgyi C."/>
            <person name="Papp T."/>
            <person name="Martin F.M."/>
            <person name="Miettinen O."/>
            <person name="Hibbett D.S."/>
            <person name="Nagy L.G."/>
        </authorList>
    </citation>
    <scope>NUCLEOTIDE SEQUENCE [LARGE SCALE GENOMIC DNA]</scope>
    <source>
        <strain evidence="1 2">NL-1719</strain>
    </source>
</reference>
<evidence type="ECO:0000313" key="1">
    <source>
        <dbReference type="EMBL" id="TFK59962.1"/>
    </source>
</evidence>
<gene>
    <name evidence="1" type="ORF">BDN72DRAFT_864727</name>
</gene>
<name>A0ACD3A544_9AGAR</name>
<keyword evidence="2" id="KW-1185">Reference proteome</keyword>
<proteinExistence type="predicted"/>
<organism evidence="1 2">
    <name type="scientific">Pluteus cervinus</name>
    <dbReference type="NCBI Taxonomy" id="181527"/>
    <lineage>
        <taxon>Eukaryota</taxon>
        <taxon>Fungi</taxon>
        <taxon>Dikarya</taxon>
        <taxon>Basidiomycota</taxon>
        <taxon>Agaricomycotina</taxon>
        <taxon>Agaricomycetes</taxon>
        <taxon>Agaricomycetidae</taxon>
        <taxon>Agaricales</taxon>
        <taxon>Pluteineae</taxon>
        <taxon>Pluteaceae</taxon>
        <taxon>Pluteus</taxon>
    </lineage>
</organism>
<accession>A0ACD3A544</accession>
<sequence length="415" mass="48881">MTVMLLRPICSTSQYRLSTTFLASSRIRPALVEDLSPLIPYLTTPYAWETFQRNRTLGGLHLGDVCLGDIPKKLGVGRRPREVKVVFGRHLDLILVLTAPQPYLSRPSPKDQLIIRICSFFPEVMSPEEYSELVNVFPQIRQWSTYLEPRCACYEQHWQLQELKQRLADWQSIQRKLFLPFRAYRNLKLLEAPIPPSRYFAARFRRTMFLTTYITELNLQTGWDHKFQKIAAIMGRGFPYLRVLRIKHIVKSDHRDVNRMALPPWEDMYWGKMLSYFSSIEVLYINTPIKFQSWKRPSTKFRGWRNESLPNLQRIYLFHGWAKAYKIVRGDGFGDFKLFTWICGERDRPAPEQWEVKAILEEGDILPEDKDPYGPYADQVNSHPNPRREEDDENWLSDSEDESGEATDDYLAEFD</sequence>
<dbReference type="Proteomes" id="UP000308600">
    <property type="component" value="Unassembled WGS sequence"/>
</dbReference>
<evidence type="ECO:0000313" key="2">
    <source>
        <dbReference type="Proteomes" id="UP000308600"/>
    </source>
</evidence>